<dbReference type="Pfam" id="PF00071">
    <property type="entry name" value="Ras"/>
    <property type="match status" value="1"/>
</dbReference>
<dbReference type="GO" id="GO:0003924">
    <property type="term" value="F:GTPase activity"/>
    <property type="evidence" value="ECO:0007669"/>
    <property type="project" value="InterPro"/>
</dbReference>
<reference evidence="2" key="1">
    <citation type="journal article" date="2014" name="Front. Microbiol.">
        <title>High frequency of phylogenetically diverse reductive dehalogenase-homologous genes in deep subseafloor sedimentary metagenomes.</title>
        <authorList>
            <person name="Kawai M."/>
            <person name="Futagami T."/>
            <person name="Toyoda A."/>
            <person name="Takaki Y."/>
            <person name="Nishi S."/>
            <person name="Hori S."/>
            <person name="Arai W."/>
            <person name="Tsubouchi T."/>
            <person name="Morono Y."/>
            <person name="Uchiyama I."/>
            <person name="Ito T."/>
            <person name="Fujiyama A."/>
            <person name="Inagaki F."/>
            <person name="Takami H."/>
        </authorList>
    </citation>
    <scope>NUCLEOTIDE SEQUENCE</scope>
    <source>
        <strain evidence="2">Expedition CK06-06</strain>
    </source>
</reference>
<proteinExistence type="inferred from homology"/>
<dbReference type="SMART" id="SM00174">
    <property type="entry name" value="RHO"/>
    <property type="match status" value="1"/>
</dbReference>
<dbReference type="SUPFAM" id="SSF52540">
    <property type="entry name" value="P-loop containing nucleoside triphosphate hydrolases"/>
    <property type="match status" value="1"/>
</dbReference>
<dbReference type="AlphaFoldDB" id="X1S7H6"/>
<dbReference type="InterPro" id="IPR001806">
    <property type="entry name" value="Small_GTPase"/>
</dbReference>
<dbReference type="PRINTS" id="PR00449">
    <property type="entry name" value="RASTRNSFRMNG"/>
</dbReference>
<dbReference type="PANTHER" id="PTHR47979">
    <property type="entry name" value="DRAB11-RELATED"/>
    <property type="match status" value="1"/>
</dbReference>
<evidence type="ECO:0000313" key="2">
    <source>
        <dbReference type="EMBL" id="GAI71405.1"/>
    </source>
</evidence>
<dbReference type="InterPro" id="IPR027417">
    <property type="entry name" value="P-loop_NTPase"/>
</dbReference>
<dbReference type="InterPro" id="IPR005225">
    <property type="entry name" value="Small_GTP-bd"/>
</dbReference>
<dbReference type="PROSITE" id="PS51419">
    <property type="entry name" value="RAB"/>
    <property type="match status" value="1"/>
</dbReference>
<gene>
    <name evidence="2" type="ORF">S12H4_06821</name>
</gene>
<protein>
    <recommendedName>
        <fullName evidence="3">G domain-containing protein</fullName>
    </recommendedName>
</protein>
<comment type="similarity">
    <text evidence="1">Belongs to the small GTPase superfamily. Rab family.</text>
</comment>
<accession>X1S7H6</accession>
<dbReference type="GO" id="GO:0005525">
    <property type="term" value="F:GTP binding"/>
    <property type="evidence" value="ECO:0007669"/>
    <property type="project" value="InterPro"/>
</dbReference>
<dbReference type="SMART" id="SM00173">
    <property type="entry name" value="RAS"/>
    <property type="match status" value="1"/>
</dbReference>
<sequence length="183" mass="21303">MKRFRVLVLGDVNSGKSTLFRSLAQIEPDVKEKPSISMEIYEIIKSFEDEKYLIELHDIPGRELVKTAKSKIYNMADGALVVYDISSPDTFRHTYYWIEELTSYSGRKHVPIVLVGNKSDLREKSDRTLNPIDAKQLIFRLNRTSMRDNVEHSYEEISAKEKKGISRLLDVILRSMIKYERSK</sequence>
<dbReference type="CDD" id="cd00154">
    <property type="entry name" value="Rab"/>
    <property type="match status" value="1"/>
</dbReference>
<comment type="caution">
    <text evidence="2">The sequence shown here is derived from an EMBL/GenBank/DDBJ whole genome shotgun (WGS) entry which is preliminary data.</text>
</comment>
<evidence type="ECO:0000256" key="1">
    <source>
        <dbReference type="ARBA" id="ARBA00006270"/>
    </source>
</evidence>
<organism evidence="2">
    <name type="scientific">marine sediment metagenome</name>
    <dbReference type="NCBI Taxonomy" id="412755"/>
    <lineage>
        <taxon>unclassified sequences</taxon>
        <taxon>metagenomes</taxon>
        <taxon>ecological metagenomes</taxon>
    </lineage>
</organism>
<dbReference type="EMBL" id="BARW01002452">
    <property type="protein sequence ID" value="GAI71405.1"/>
    <property type="molecule type" value="Genomic_DNA"/>
</dbReference>
<evidence type="ECO:0008006" key="3">
    <source>
        <dbReference type="Google" id="ProtNLM"/>
    </source>
</evidence>
<dbReference type="InterPro" id="IPR050209">
    <property type="entry name" value="Rab_GTPases_membrane_traffic"/>
</dbReference>
<dbReference type="SMART" id="SM00175">
    <property type="entry name" value="RAB"/>
    <property type="match status" value="1"/>
</dbReference>
<name>X1S7H6_9ZZZZ</name>
<dbReference type="Gene3D" id="3.40.50.300">
    <property type="entry name" value="P-loop containing nucleotide triphosphate hydrolases"/>
    <property type="match status" value="1"/>
</dbReference>
<dbReference type="NCBIfam" id="TIGR00231">
    <property type="entry name" value="small_GTP"/>
    <property type="match status" value="1"/>
</dbReference>